<gene>
    <name evidence="2" type="ORF">DL1_00060</name>
</gene>
<proteinExistence type="predicted"/>
<evidence type="ECO:0000313" key="3">
    <source>
        <dbReference type="Proteomes" id="UP000027725"/>
    </source>
</evidence>
<dbReference type="EMBL" id="JHEH01000001">
    <property type="protein sequence ID" value="KEP71752.1"/>
    <property type="molecule type" value="Genomic_DNA"/>
</dbReference>
<dbReference type="AlphaFoldDB" id="A0A074UAQ3"/>
<dbReference type="Proteomes" id="UP000027725">
    <property type="component" value="Unassembled WGS sequence"/>
</dbReference>
<keyword evidence="3" id="KW-1185">Reference proteome</keyword>
<evidence type="ECO:0000313" key="2">
    <source>
        <dbReference type="EMBL" id="KEP71752.1"/>
    </source>
</evidence>
<comment type="caution">
    <text evidence="2">The sequence shown here is derived from an EMBL/GenBank/DDBJ whole genome shotgun (WGS) entry which is preliminary data.</text>
</comment>
<accession>A0A074UAQ3</accession>
<protein>
    <submittedName>
        <fullName evidence="2">Uncharacterized protein</fullName>
    </submittedName>
</protein>
<dbReference type="STRING" id="1185766.SAMN05216224_10879"/>
<feature type="compositionally biased region" description="Basic and acidic residues" evidence="1">
    <location>
        <begin position="65"/>
        <end position="78"/>
    </location>
</feature>
<name>A0A074UAQ3_9RHOB</name>
<evidence type="ECO:0000256" key="1">
    <source>
        <dbReference type="SAM" id="MobiDB-lite"/>
    </source>
</evidence>
<sequence length="87" mass="9989">MERARRRCETCPFRGATDSYRRSASHLQPEDWPCHTEDLHGDLGIQCRGHWQAARKFGHLIGPQADERDLSDEGRAEQRALMALESN</sequence>
<reference evidence="2 3" key="1">
    <citation type="submission" date="2014-03" db="EMBL/GenBank/DDBJ databases">
        <title>The draft genome sequence of Thioclava dalianensis DLFJ1-1.</title>
        <authorList>
            <person name="Lai Q."/>
            <person name="Shao Z."/>
        </authorList>
    </citation>
    <scope>NUCLEOTIDE SEQUENCE [LARGE SCALE GENOMIC DNA]</scope>
    <source>
        <strain evidence="2 3">DLFJ1-1</strain>
    </source>
</reference>
<feature type="region of interest" description="Disordered" evidence="1">
    <location>
        <begin position="65"/>
        <end position="87"/>
    </location>
</feature>
<organism evidence="2 3">
    <name type="scientific">Thioclava dalianensis</name>
    <dbReference type="NCBI Taxonomy" id="1185766"/>
    <lineage>
        <taxon>Bacteria</taxon>
        <taxon>Pseudomonadati</taxon>
        <taxon>Pseudomonadota</taxon>
        <taxon>Alphaproteobacteria</taxon>
        <taxon>Rhodobacterales</taxon>
        <taxon>Paracoccaceae</taxon>
        <taxon>Thioclava</taxon>
    </lineage>
</organism>